<keyword evidence="5" id="KW-1185">Reference proteome</keyword>
<evidence type="ECO:0000256" key="1">
    <source>
        <dbReference type="ARBA" id="ARBA00022729"/>
    </source>
</evidence>
<name>A0A819KAF1_9BILA</name>
<keyword evidence="1" id="KW-0732">Signal</keyword>
<sequence length="796" mass="87628">MSGTFLANVIINADNAVDSVIFQYIDLWSSPWAWGGDTPPEADTIVSIQDGKTVYFDTITSILNAVIIDNSSLIFDDNQGIGTEAYPFQHNAVITMHGHLRPIELPICRTLRQPDTIANGRIRKRILPFCNVSDHHKPVTQTWTYLDTTASSGSSKIVLRQSVNWPVGNTIVIATTDDYLSQGQSEIRKITAISNDGRTLALDFPLAYTHLGVTQHVGSTVGEVRAEVGLLSHNIIFQGAVLETWNSLIVAYPTGFNPGEFAVQACFLGRYGEEIGSDQFGVIIMASASMDSSDGIQRAILRLSNMEIYNVGQAFHLGRYPVRFHMNGNMNSSYIKSSSIHIENNIIYNIIGGAIFLEDGAEIGNVLDGNLAIYVRTNSSLLNEDVTPAAFWVNNPYNVVINNAVAGGTHFSYWYRMLQTPDGPSFATYPNYCPYRPPFGRFFNNTLVDVHGVGRFGVWIFPEYSPAMVGSCWNDASYQAIQIRNAIIFDKDDAGLRCVTAIDHQETNLPNLRGTFYNENIGSSIINSTVIGDSGPGRTLRRPDTTVNGRIRQRLLPLYNVSDRKSPIRPYPIVYGAIQNDRNTVHTKRPCTTQVDRPGGVSGNPVVPAEGDLIVIWDRGLRVRNVSFINFPDSNTKAIFEPFIIGRCVVYCGAHRGRFRWSYDGLYQDEDGLLSSVLGGIVLPPDGLWNSSDACTITPNFINAIACPSSLGVDYGLEPGDYLIILYMIDCKPDIVYTISSTAAVSQSARPLSGSTSQNGDWYYNTTTSIFSYIVKNPSTSSTSIDGSISLNLIKY</sequence>
<comment type="caution">
    <text evidence="4">The sequence shown here is derived from an EMBL/GenBank/DDBJ whole genome shotgun (WGS) entry which is preliminary data.</text>
</comment>
<evidence type="ECO:0000313" key="4">
    <source>
        <dbReference type="EMBL" id="CAF3946671.1"/>
    </source>
</evidence>
<evidence type="ECO:0000313" key="5">
    <source>
        <dbReference type="Proteomes" id="UP000663866"/>
    </source>
</evidence>
<dbReference type="AlphaFoldDB" id="A0A819KAF1"/>
<accession>A0A819KAF1</accession>
<gene>
    <name evidence="4" type="ORF">OVN521_LOCUS11993</name>
</gene>
<organism evidence="4 5">
    <name type="scientific">Rotaria magnacalcarata</name>
    <dbReference type="NCBI Taxonomy" id="392030"/>
    <lineage>
        <taxon>Eukaryota</taxon>
        <taxon>Metazoa</taxon>
        <taxon>Spiralia</taxon>
        <taxon>Gnathifera</taxon>
        <taxon>Rotifera</taxon>
        <taxon>Eurotatoria</taxon>
        <taxon>Bdelloidea</taxon>
        <taxon>Philodinida</taxon>
        <taxon>Philodinidae</taxon>
        <taxon>Rotaria</taxon>
    </lineage>
</organism>
<dbReference type="Pfam" id="PF24606">
    <property type="entry name" value="CEMIP_beta-hel"/>
    <property type="match status" value="1"/>
</dbReference>
<dbReference type="InterPro" id="IPR055401">
    <property type="entry name" value="CEMIP_beta-hel_dom"/>
</dbReference>
<dbReference type="InterPro" id="IPR019316">
    <property type="entry name" value="G8_domain"/>
</dbReference>
<protein>
    <recommendedName>
        <fullName evidence="3">G8 domain-containing protein</fullName>
    </recommendedName>
</protein>
<feature type="domain" description="G8" evidence="3">
    <location>
        <begin position="30"/>
        <end position="148"/>
    </location>
</feature>
<dbReference type="EMBL" id="CAJOBG010001641">
    <property type="protein sequence ID" value="CAF3946671.1"/>
    <property type="molecule type" value="Genomic_DNA"/>
</dbReference>
<dbReference type="Proteomes" id="UP000663866">
    <property type="component" value="Unassembled WGS sequence"/>
</dbReference>
<dbReference type="PANTHER" id="PTHR46769:SF2">
    <property type="entry name" value="FIBROCYSTIN-L ISOFORM 2 PRECURSOR-RELATED"/>
    <property type="match status" value="1"/>
</dbReference>
<evidence type="ECO:0000256" key="2">
    <source>
        <dbReference type="ARBA" id="ARBA00023180"/>
    </source>
</evidence>
<reference evidence="4" key="1">
    <citation type="submission" date="2021-02" db="EMBL/GenBank/DDBJ databases">
        <authorList>
            <person name="Nowell W R."/>
        </authorList>
    </citation>
    <scope>NUCLEOTIDE SEQUENCE</scope>
</reference>
<dbReference type="SMART" id="SM01225">
    <property type="entry name" value="G8"/>
    <property type="match status" value="1"/>
</dbReference>
<dbReference type="PANTHER" id="PTHR46769">
    <property type="entry name" value="POLYCYSTIC KIDNEY AND HEPATIC DISEASE 1 (AUTOSOMAL RECESSIVE)-LIKE 1"/>
    <property type="match status" value="1"/>
</dbReference>
<keyword evidence="2" id="KW-0325">Glycoprotein</keyword>
<evidence type="ECO:0000259" key="3">
    <source>
        <dbReference type="SMART" id="SM01225"/>
    </source>
</evidence>
<dbReference type="InterPro" id="IPR052387">
    <property type="entry name" value="Fibrocystin"/>
</dbReference>
<proteinExistence type="predicted"/>